<dbReference type="EMBL" id="FUWO01000004">
    <property type="protein sequence ID" value="SJZ41118.1"/>
    <property type="molecule type" value="Genomic_DNA"/>
</dbReference>
<dbReference type="GO" id="GO:0002949">
    <property type="term" value="P:tRNA threonylcarbamoyladenosine modification"/>
    <property type="evidence" value="ECO:0007669"/>
    <property type="project" value="InterPro"/>
</dbReference>
<reference evidence="3" key="1">
    <citation type="submission" date="2017-02" db="EMBL/GenBank/DDBJ databases">
        <authorList>
            <person name="Varghese N."/>
            <person name="Submissions S."/>
        </authorList>
    </citation>
    <scope>NUCLEOTIDE SEQUENCE [LARGE SCALE GENOMIC DNA]</scope>
    <source>
        <strain evidence="3">DSM 15739</strain>
    </source>
</reference>
<dbReference type="InterPro" id="IPR043129">
    <property type="entry name" value="ATPase_NBD"/>
</dbReference>
<dbReference type="InterPro" id="IPR000905">
    <property type="entry name" value="Gcp-like_dom"/>
</dbReference>
<dbReference type="PANTHER" id="PTHR11735:SF11">
    <property type="entry name" value="TRNA THREONYLCARBAMOYLADENOSINE BIOSYNTHESIS PROTEIN TSAB"/>
    <property type="match status" value="1"/>
</dbReference>
<evidence type="ECO:0000313" key="3">
    <source>
        <dbReference type="Proteomes" id="UP000189941"/>
    </source>
</evidence>
<name>A0A1T4KF83_9LACT</name>
<accession>A0A1T4KF83</accession>
<dbReference type="NCBIfam" id="TIGR03725">
    <property type="entry name" value="T6A_YeaZ"/>
    <property type="match status" value="1"/>
</dbReference>
<dbReference type="Proteomes" id="UP000189941">
    <property type="component" value="Unassembled WGS sequence"/>
</dbReference>
<dbReference type="STRING" id="1121925.SAMN02746011_00724"/>
<dbReference type="Pfam" id="PF00814">
    <property type="entry name" value="TsaD"/>
    <property type="match status" value="1"/>
</dbReference>
<dbReference type="AlphaFoldDB" id="A0A1T4KF83"/>
<dbReference type="GO" id="GO:0005829">
    <property type="term" value="C:cytosol"/>
    <property type="evidence" value="ECO:0007669"/>
    <property type="project" value="TreeGrafter"/>
</dbReference>
<dbReference type="InterPro" id="IPR022496">
    <property type="entry name" value="T6A_TsaB"/>
</dbReference>
<protein>
    <submittedName>
        <fullName evidence="2">tRNA threonylcarbamoyl adenosine modification protein YeaZ</fullName>
    </submittedName>
</protein>
<dbReference type="RefSeq" id="WP_078755515.1">
    <property type="nucleotide sequence ID" value="NZ_FUWO01000004.1"/>
</dbReference>
<keyword evidence="3" id="KW-1185">Reference proteome</keyword>
<dbReference type="CDD" id="cd24032">
    <property type="entry name" value="ASKHA_NBD_TsaB"/>
    <property type="match status" value="1"/>
</dbReference>
<dbReference type="SUPFAM" id="SSF53067">
    <property type="entry name" value="Actin-like ATPase domain"/>
    <property type="match status" value="2"/>
</dbReference>
<feature type="domain" description="Gcp-like" evidence="1">
    <location>
        <begin position="32"/>
        <end position="177"/>
    </location>
</feature>
<proteinExistence type="predicted"/>
<evidence type="ECO:0000313" key="2">
    <source>
        <dbReference type="EMBL" id="SJZ41118.1"/>
    </source>
</evidence>
<gene>
    <name evidence="2" type="ORF">SAMN02746011_00724</name>
</gene>
<evidence type="ECO:0000259" key="1">
    <source>
        <dbReference type="Pfam" id="PF00814"/>
    </source>
</evidence>
<dbReference type="Gene3D" id="3.30.420.40">
    <property type="match status" value="2"/>
</dbReference>
<sequence>MRLLAIDTSSNLLSLALFNNQNIIAFENNQSQMQHGVLLLPKIKELLASNQVTAKEVDGIIIGMGPGSYTGLRIGVTAAKMWAVSQNIPVYPVSSLAVMALSVDPSDKKVAIVPIVDARRESCYTAIYQIDMTGNLNTILEDSHSDWRLWLVNNASILSQYDEIVFVGHQIANFEQLVKEVLPDLVYQWVDDVSALPRMERSIGLIKEPIADIDLLSPNYAQLTLAEREWLEKKEQVDGYDTLVDTTIN</sequence>
<organism evidence="2 3">
    <name type="scientific">Globicatella sulfidifaciens DSM 15739</name>
    <dbReference type="NCBI Taxonomy" id="1121925"/>
    <lineage>
        <taxon>Bacteria</taxon>
        <taxon>Bacillati</taxon>
        <taxon>Bacillota</taxon>
        <taxon>Bacilli</taxon>
        <taxon>Lactobacillales</taxon>
        <taxon>Aerococcaceae</taxon>
        <taxon>Globicatella</taxon>
    </lineage>
</organism>
<dbReference type="PANTHER" id="PTHR11735">
    <property type="entry name" value="TRNA N6-ADENOSINE THREONYLCARBAMOYLTRANSFERASE"/>
    <property type="match status" value="1"/>
</dbReference>
<dbReference type="OrthoDB" id="9784166at2"/>